<name>A0A0B6XUR2_9EUPU</name>
<sequence length="73" mass="8075">ATDLPGGEHTGEFPDYTTNRVLRPVYGVYEPKDIPASDSYSLSRTQLVTNSHSTSFNTPQQQPPWSSSRGPLH</sequence>
<organism evidence="2">
    <name type="scientific">Arion vulgaris</name>
    <dbReference type="NCBI Taxonomy" id="1028688"/>
    <lineage>
        <taxon>Eukaryota</taxon>
        <taxon>Metazoa</taxon>
        <taxon>Spiralia</taxon>
        <taxon>Lophotrochozoa</taxon>
        <taxon>Mollusca</taxon>
        <taxon>Gastropoda</taxon>
        <taxon>Heterobranchia</taxon>
        <taxon>Euthyneura</taxon>
        <taxon>Panpulmonata</taxon>
        <taxon>Eupulmonata</taxon>
        <taxon>Stylommatophora</taxon>
        <taxon>Helicina</taxon>
        <taxon>Arionoidea</taxon>
        <taxon>Arionidae</taxon>
        <taxon>Arion</taxon>
    </lineage>
</organism>
<feature type="non-terminal residue" evidence="2">
    <location>
        <position position="73"/>
    </location>
</feature>
<feature type="region of interest" description="Disordered" evidence="1">
    <location>
        <begin position="50"/>
        <end position="73"/>
    </location>
</feature>
<dbReference type="AlphaFoldDB" id="A0A0B6XUR2"/>
<accession>A0A0B6XUR2</accession>
<dbReference type="EMBL" id="HACG01000784">
    <property type="protein sequence ID" value="CEK47649.1"/>
    <property type="molecule type" value="Transcribed_RNA"/>
</dbReference>
<evidence type="ECO:0000313" key="2">
    <source>
        <dbReference type="EMBL" id="CEK47649.1"/>
    </source>
</evidence>
<reference evidence="2" key="1">
    <citation type="submission" date="2014-12" db="EMBL/GenBank/DDBJ databases">
        <title>Insight into the proteome of Arion vulgaris.</title>
        <authorList>
            <person name="Aradska J."/>
            <person name="Bulat T."/>
            <person name="Smidak R."/>
            <person name="Sarate P."/>
            <person name="Gangsoo J."/>
            <person name="Sialana F."/>
            <person name="Bilban M."/>
            <person name="Lubec G."/>
        </authorList>
    </citation>
    <scope>NUCLEOTIDE SEQUENCE</scope>
    <source>
        <tissue evidence="2">Skin</tissue>
    </source>
</reference>
<proteinExistence type="predicted"/>
<gene>
    <name evidence="2" type="primary">ORF1852</name>
</gene>
<feature type="non-terminal residue" evidence="2">
    <location>
        <position position="1"/>
    </location>
</feature>
<protein>
    <submittedName>
        <fullName evidence="2">Uncharacterized protein</fullName>
    </submittedName>
</protein>
<evidence type="ECO:0000256" key="1">
    <source>
        <dbReference type="SAM" id="MobiDB-lite"/>
    </source>
</evidence>
<feature type="region of interest" description="Disordered" evidence="1">
    <location>
        <begin position="1"/>
        <end position="21"/>
    </location>
</feature>